<dbReference type="CDD" id="cd06822">
    <property type="entry name" value="PLPDE_III_YBL036c_euk"/>
    <property type="match status" value="1"/>
</dbReference>
<dbReference type="PANTHER" id="PTHR10146:SF14">
    <property type="entry name" value="PYRIDOXAL PHOSPHATE HOMEOSTASIS PROTEIN"/>
    <property type="match status" value="1"/>
</dbReference>
<evidence type="ECO:0000259" key="5">
    <source>
        <dbReference type="Pfam" id="PF01168"/>
    </source>
</evidence>
<dbReference type="PANTHER" id="PTHR10146">
    <property type="entry name" value="PROLINE SYNTHETASE CO-TRANSCRIBED BACTERIAL HOMOLOG PROTEIN"/>
    <property type="match status" value="1"/>
</dbReference>
<dbReference type="OrthoDB" id="10264196at2759"/>
<organism evidence="8">
    <name type="scientific">Thelazia callipaeda</name>
    <name type="common">Oriental eyeworm</name>
    <name type="synonym">Parasitic nematode</name>
    <dbReference type="NCBI Taxonomy" id="103827"/>
    <lineage>
        <taxon>Eukaryota</taxon>
        <taxon>Metazoa</taxon>
        <taxon>Ecdysozoa</taxon>
        <taxon>Nematoda</taxon>
        <taxon>Chromadorea</taxon>
        <taxon>Rhabditida</taxon>
        <taxon>Spirurina</taxon>
        <taxon>Spiruromorpha</taxon>
        <taxon>Thelazioidea</taxon>
        <taxon>Thelaziidae</taxon>
        <taxon>Thelazia</taxon>
    </lineage>
</organism>
<dbReference type="HAMAP" id="MF_02087">
    <property type="entry name" value="PLP_homeostasis"/>
    <property type="match status" value="1"/>
</dbReference>
<dbReference type="WBParaSite" id="TCLT_0000573801-mRNA-1">
    <property type="protein sequence ID" value="TCLT_0000573801-mRNA-1"/>
    <property type="gene ID" value="TCLT_0000573801"/>
</dbReference>
<dbReference type="Gene3D" id="3.20.20.10">
    <property type="entry name" value="Alanine racemase"/>
    <property type="match status" value="1"/>
</dbReference>
<protein>
    <recommendedName>
        <fullName evidence="2">Pyridoxal phosphate homeostasis protein</fullName>
        <shortName evidence="2">PLP homeostasis protein</shortName>
    </recommendedName>
</protein>
<dbReference type="PIRSF" id="PIRSF004848">
    <property type="entry name" value="YBL036c_PLPDEIII"/>
    <property type="match status" value="1"/>
</dbReference>
<evidence type="ECO:0000256" key="4">
    <source>
        <dbReference type="RuleBase" id="RU004514"/>
    </source>
</evidence>
<comment type="function">
    <text evidence="2">Pyridoxal 5'-phosphate (PLP)-binding protein, which may be involved in intracellular homeostatic regulation of pyridoxal 5'-phosphate (PLP), the active form of vitamin B6.</text>
</comment>
<comment type="cofactor">
    <cofactor evidence="3">
        <name>pyridoxal 5'-phosphate</name>
        <dbReference type="ChEBI" id="CHEBI:597326"/>
    </cofactor>
</comment>
<gene>
    <name evidence="6" type="ORF">TCLT_LOCUS5727</name>
</gene>
<dbReference type="AlphaFoldDB" id="A0A0N5CZ38"/>
<dbReference type="STRING" id="103827.A0A0N5CZ38"/>
<dbReference type="NCBIfam" id="TIGR00044">
    <property type="entry name" value="YggS family pyridoxal phosphate-dependent enzyme"/>
    <property type="match status" value="1"/>
</dbReference>
<feature type="domain" description="Alanine racemase N-terminal" evidence="5">
    <location>
        <begin position="50"/>
        <end position="271"/>
    </location>
</feature>
<dbReference type="InterPro" id="IPR001608">
    <property type="entry name" value="Ala_racemase_N"/>
</dbReference>
<dbReference type="InterPro" id="IPR011078">
    <property type="entry name" value="PyrdxlP_homeostasis"/>
</dbReference>
<keyword evidence="1 2" id="KW-0663">Pyridoxal phosphate</keyword>
<evidence type="ECO:0000313" key="7">
    <source>
        <dbReference type="Proteomes" id="UP000276776"/>
    </source>
</evidence>
<dbReference type="SUPFAM" id="SSF51419">
    <property type="entry name" value="PLP-binding barrel"/>
    <property type="match status" value="1"/>
</dbReference>
<dbReference type="InterPro" id="IPR029066">
    <property type="entry name" value="PLP-binding_barrel"/>
</dbReference>
<keyword evidence="7" id="KW-1185">Reference proteome</keyword>
<reference evidence="6 7" key="2">
    <citation type="submission" date="2018-11" db="EMBL/GenBank/DDBJ databases">
        <authorList>
            <consortium name="Pathogen Informatics"/>
        </authorList>
    </citation>
    <scope>NUCLEOTIDE SEQUENCE [LARGE SCALE GENOMIC DNA]</scope>
</reference>
<evidence type="ECO:0000256" key="2">
    <source>
        <dbReference type="HAMAP-Rule" id="MF_03225"/>
    </source>
</evidence>
<dbReference type="EMBL" id="UYYF01004359">
    <property type="protein sequence ID" value="VDN03007.1"/>
    <property type="molecule type" value="Genomic_DNA"/>
</dbReference>
<dbReference type="PROSITE" id="PS01211">
    <property type="entry name" value="UPF0001"/>
    <property type="match status" value="1"/>
</dbReference>
<name>A0A0N5CZ38_THECL</name>
<evidence type="ECO:0000256" key="1">
    <source>
        <dbReference type="ARBA" id="ARBA00022898"/>
    </source>
</evidence>
<comment type="similarity">
    <text evidence="2 4">Belongs to the pyridoxal phosphate-binding protein YggS/PROSC family.</text>
</comment>
<evidence type="ECO:0000256" key="3">
    <source>
        <dbReference type="PIRSR" id="PIRSR004848-1"/>
    </source>
</evidence>
<evidence type="ECO:0000313" key="6">
    <source>
        <dbReference type="EMBL" id="VDN03007.1"/>
    </source>
</evidence>
<dbReference type="Pfam" id="PF01168">
    <property type="entry name" value="Ala_racemase_N"/>
    <property type="match status" value="1"/>
</dbReference>
<dbReference type="OMA" id="PLEWHMI"/>
<sequence length="277" mass="31126">MIVISFSYNKLKHYTEMSNGSVADNLQVILQRISNAAKKAEQTPYWRGQKPSLLAVSKMISPALIQCCYDAGQRKFGENYIQELADKANLLKSTCPNICWHFIGTIQSNKIAKLVEVDSLSCVETISSRKHCTMLEQAVAKTGRKLSVLVQVNTSNEEQKGGTSPEMAMDLADFIRVNCPSLKFSGFMTIGSLSNSTSDTYNKDFTKLFDTRKMQSSRIFMLFDLICYRFCQRISENEESFELSMGMSQDYETAIMQGSTCVRIGSALFGPRLVKEH</sequence>
<feature type="modified residue" description="N6-(pyridoxal phosphate)lysine" evidence="2 3">
    <location>
        <position position="58"/>
    </location>
</feature>
<proteinExistence type="inferred from homology"/>
<dbReference type="FunFam" id="3.20.20.10:FF:000018">
    <property type="entry name" value="Pyridoxal phosphate homeostasis protein"/>
    <property type="match status" value="1"/>
</dbReference>
<dbReference type="GO" id="GO:0030170">
    <property type="term" value="F:pyridoxal phosphate binding"/>
    <property type="evidence" value="ECO:0007669"/>
    <property type="project" value="UniProtKB-UniRule"/>
</dbReference>
<accession>A0A0N5CZ38</accession>
<dbReference type="Proteomes" id="UP000276776">
    <property type="component" value="Unassembled WGS sequence"/>
</dbReference>
<reference evidence="8" key="1">
    <citation type="submission" date="2017-02" db="UniProtKB">
        <authorList>
            <consortium name="WormBaseParasite"/>
        </authorList>
    </citation>
    <scope>IDENTIFICATION</scope>
</reference>
<evidence type="ECO:0000313" key="8">
    <source>
        <dbReference type="WBParaSite" id="TCLT_0000573801-mRNA-1"/>
    </source>
</evidence>